<accession>A0AA35TGH3</accession>
<dbReference type="GO" id="GO:0016192">
    <property type="term" value="P:vesicle-mediated transport"/>
    <property type="evidence" value="ECO:0007669"/>
    <property type="project" value="InterPro"/>
</dbReference>
<reference evidence="2" key="1">
    <citation type="submission" date="2023-03" db="EMBL/GenBank/DDBJ databases">
        <authorList>
            <person name="Steffen K."/>
            <person name="Cardenas P."/>
        </authorList>
    </citation>
    <scope>NUCLEOTIDE SEQUENCE</scope>
</reference>
<proteinExistence type="inferred from homology"/>
<dbReference type="InterPro" id="IPR001619">
    <property type="entry name" value="Sec1-like"/>
</dbReference>
<dbReference type="InterPro" id="IPR043155">
    <property type="entry name" value="VPS33_dom3b"/>
</dbReference>
<dbReference type="InterPro" id="IPR036045">
    <property type="entry name" value="Sec1-like_sf"/>
</dbReference>
<dbReference type="AlphaFoldDB" id="A0AA35TGH3"/>
<dbReference type="Gene3D" id="3.40.50.2060">
    <property type="match status" value="1"/>
</dbReference>
<comment type="similarity">
    <text evidence="1">Belongs to the STXBP/unc-18/SEC1 family.</text>
</comment>
<dbReference type="Pfam" id="PF00995">
    <property type="entry name" value="Sec1"/>
    <property type="match status" value="1"/>
</dbReference>
<dbReference type="Gene3D" id="3.40.50.1910">
    <property type="match status" value="2"/>
</dbReference>
<evidence type="ECO:0000313" key="3">
    <source>
        <dbReference type="Proteomes" id="UP001174909"/>
    </source>
</evidence>
<dbReference type="InterPro" id="IPR043154">
    <property type="entry name" value="Sec-1-like_dom1"/>
</dbReference>
<evidence type="ECO:0000313" key="2">
    <source>
        <dbReference type="EMBL" id="CAI8047865.1"/>
    </source>
</evidence>
<dbReference type="Proteomes" id="UP001174909">
    <property type="component" value="Unassembled WGS sequence"/>
</dbReference>
<sequence>MSELGENGAVLSLDETDGAQLPDLKDVAEIARTQFADMLASEEGKKDLVIQGELMTLLEHVTPINFLKKLEVEHIYRIEPVMDQGGTKRFYVTRPDMLAVSQIADHIQSDSRARRNREYVVIFVPRRLASCEYILEREGVHGLIRYMELKLHLIPLDEHILSLERNKSLFTLHIDGDMSMLHSVAESILLLERHHGTIPVVHGKGHLASMVWSLYSRLKDAHQVGTLHHEGGSQITELVLFDRSCDYVTPLCSQLTYEGILDDTFGIKSGFVEVGEEIMGKNVKVLLNARDPVYKIIRSMHFSSVPSVLCSISKELKSDYSEWKPSQTIPELKNFVQKLPELRRKHDSLETHLKVSEQIIVRKREAEYERQLYYERAILEAVDKCPIAEYVEECIHRQVNFHIPLRLLCLMSTTNGGIKNKYWKILKDQFLQSYGYKFLDTLHNLEKAGVVVEKPEDSSAPSSFKLLSKNLKLVPKEPETANLHNPSKMSYVFGGAFKPLSVAAIEFVTRVGSWNGLDDVVANWSGPAFTHKQGTSQRKATQTASRAHRVVLVYFLGGCTFSEINALRFLGEKTGIHYIVATTNLLNANTLLDSFIS</sequence>
<organism evidence="2 3">
    <name type="scientific">Geodia barretti</name>
    <name type="common">Barrett's horny sponge</name>
    <dbReference type="NCBI Taxonomy" id="519541"/>
    <lineage>
        <taxon>Eukaryota</taxon>
        <taxon>Metazoa</taxon>
        <taxon>Porifera</taxon>
        <taxon>Demospongiae</taxon>
        <taxon>Heteroscleromorpha</taxon>
        <taxon>Tetractinellida</taxon>
        <taxon>Astrophorina</taxon>
        <taxon>Geodiidae</taxon>
        <taxon>Geodia</taxon>
    </lineage>
</organism>
<dbReference type="InterPro" id="IPR027482">
    <property type="entry name" value="Sec1-like_dom2"/>
</dbReference>
<dbReference type="SUPFAM" id="SSF56815">
    <property type="entry name" value="Sec1/munc18-like (SM) proteins"/>
    <property type="match status" value="1"/>
</dbReference>
<name>A0AA35TGH3_GEOBA</name>
<protein>
    <submittedName>
        <fullName evidence="2">Vacuolar protein sorting-associated protein 33B</fullName>
    </submittedName>
</protein>
<dbReference type="EMBL" id="CASHTH010003683">
    <property type="protein sequence ID" value="CAI8047865.1"/>
    <property type="molecule type" value="Genomic_DNA"/>
</dbReference>
<dbReference type="PANTHER" id="PTHR11679">
    <property type="entry name" value="VESICLE PROTEIN SORTING-ASSOCIATED"/>
    <property type="match status" value="1"/>
</dbReference>
<dbReference type="Gene3D" id="1.25.40.850">
    <property type="match status" value="1"/>
</dbReference>
<comment type="caution">
    <text evidence="2">The sequence shown here is derived from an EMBL/GenBank/DDBJ whole genome shotgun (WGS) entry which is preliminary data.</text>
</comment>
<keyword evidence="3" id="KW-1185">Reference proteome</keyword>
<gene>
    <name evidence="2" type="ORF">GBAR_LOCUS26472</name>
</gene>
<evidence type="ECO:0000256" key="1">
    <source>
        <dbReference type="ARBA" id="ARBA00009884"/>
    </source>
</evidence>